<organism evidence="1 2">
    <name type="scientific">Roseateles saccharophilus</name>
    <name type="common">Pseudomonas saccharophila</name>
    <dbReference type="NCBI Taxonomy" id="304"/>
    <lineage>
        <taxon>Bacteria</taxon>
        <taxon>Pseudomonadati</taxon>
        <taxon>Pseudomonadota</taxon>
        <taxon>Betaproteobacteria</taxon>
        <taxon>Burkholderiales</taxon>
        <taxon>Sphaerotilaceae</taxon>
        <taxon>Roseateles</taxon>
    </lineage>
</organism>
<evidence type="ECO:0000313" key="2">
    <source>
        <dbReference type="Proteomes" id="UP001180453"/>
    </source>
</evidence>
<proteinExistence type="predicted"/>
<accession>A0ABU1YS73</accession>
<gene>
    <name evidence="1" type="ORF">J2X20_003758</name>
</gene>
<evidence type="ECO:0008006" key="3">
    <source>
        <dbReference type="Google" id="ProtNLM"/>
    </source>
</evidence>
<name>A0ABU1YS73_ROSSA</name>
<evidence type="ECO:0000313" key="1">
    <source>
        <dbReference type="EMBL" id="MDR7271100.1"/>
    </source>
</evidence>
<dbReference type="Proteomes" id="UP001180453">
    <property type="component" value="Unassembled WGS sequence"/>
</dbReference>
<reference evidence="1 2" key="1">
    <citation type="submission" date="2023-07" db="EMBL/GenBank/DDBJ databases">
        <title>Sorghum-associated microbial communities from plants grown in Nebraska, USA.</title>
        <authorList>
            <person name="Schachtman D."/>
        </authorList>
    </citation>
    <scope>NUCLEOTIDE SEQUENCE [LARGE SCALE GENOMIC DNA]</scope>
    <source>
        <strain evidence="1 2">BE314</strain>
    </source>
</reference>
<comment type="caution">
    <text evidence="1">The sequence shown here is derived from an EMBL/GenBank/DDBJ whole genome shotgun (WGS) entry which is preliminary data.</text>
</comment>
<keyword evidence="2" id="KW-1185">Reference proteome</keyword>
<protein>
    <recommendedName>
        <fullName evidence="3">NTF2 fold immunity protein domain-containing protein</fullName>
    </recommendedName>
</protein>
<dbReference type="EMBL" id="JAVDXU010000002">
    <property type="protein sequence ID" value="MDR7271100.1"/>
    <property type="molecule type" value="Genomic_DNA"/>
</dbReference>
<dbReference type="RefSeq" id="WP_310267680.1">
    <property type="nucleotide sequence ID" value="NZ_JAVDXU010000002.1"/>
</dbReference>
<sequence>MLEWLRRLGAPKTGPDYRRVDSRQKAEELCKRGELKKLLLLPMEFGGQDVPPNVVYVPAFAIELKTRLDLNTIRPMAEKGLVHKYTATPTYEGKSVIPTSIRISATDPGRFEGIVSIWGRALERDSEPASGDQASEQLVFRLSEVSVEGLGPEELIRAYIADYESWNTFANNASERESDAGLDMAESAYALLMAKYCPPGIQHQPIAFGSDSSHDNEREVVLSVEPMSDRCLVKTRHTQVIGTFAMAHDYEYHLKKIDQRWFLVSVLYVDQDGKYEGL</sequence>